<evidence type="ECO:0000256" key="1">
    <source>
        <dbReference type="ARBA" id="ARBA00004273"/>
    </source>
</evidence>
<evidence type="ECO:0000256" key="9">
    <source>
        <dbReference type="ARBA" id="ARBA00023239"/>
    </source>
</evidence>
<evidence type="ECO:0000256" key="5">
    <source>
        <dbReference type="ARBA" id="ARBA00022792"/>
    </source>
</evidence>
<comment type="similarity">
    <text evidence="2 10">Belongs to the cytochrome c-type heme lyase family.</text>
</comment>
<feature type="region of interest" description="Disordered" evidence="11">
    <location>
        <begin position="180"/>
        <end position="204"/>
    </location>
</feature>
<evidence type="ECO:0000256" key="4">
    <source>
        <dbReference type="ARBA" id="ARBA00022723"/>
    </source>
</evidence>
<evidence type="ECO:0000313" key="13">
    <source>
        <dbReference type="Proteomes" id="UP000324767"/>
    </source>
</evidence>
<dbReference type="OrthoDB" id="1158011at2759"/>
<evidence type="ECO:0000256" key="10">
    <source>
        <dbReference type="RuleBase" id="RU363130"/>
    </source>
</evidence>
<feature type="compositionally biased region" description="Polar residues" evidence="11">
    <location>
        <begin position="75"/>
        <end position="97"/>
    </location>
</feature>
<evidence type="ECO:0000256" key="2">
    <source>
        <dbReference type="ARBA" id="ARBA00007255"/>
    </source>
</evidence>
<gene>
    <name evidence="12" type="ORF">FRX48_03732</name>
</gene>
<evidence type="ECO:0000256" key="11">
    <source>
        <dbReference type="SAM" id="MobiDB-lite"/>
    </source>
</evidence>
<feature type="region of interest" description="Disordered" evidence="11">
    <location>
        <begin position="1"/>
        <end position="97"/>
    </location>
</feature>
<accession>A0A5M8PT22</accession>
<keyword evidence="8 10" id="KW-0472">Membrane</keyword>
<evidence type="ECO:0000256" key="3">
    <source>
        <dbReference type="ARBA" id="ARBA00022617"/>
    </source>
</evidence>
<keyword evidence="6 10" id="KW-0408">Iron</keyword>
<keyword evidence="3 10" id="KW-0349">Heme</keyword>
<dbReference type="PANTHER" id="PTHR12743">
    <property type="entry name" value="CYTOCHROME C1 HEME LYASE"/>
    <property type="match status" value="1"/>
</dbReference>
<dbReference type="GO" id="GO:0004408">
    <property type="term" value="F:holocytochrome-c synthase activity"/>
    <property type="evidence" value="ECO:0007669"/>
    <property type="project" value="UniProtKB-EC"/>
</dbReference>
<feature type="compositionally biased region" description="Polar residues" evidence="11">
    <location>
        <begin position="38"/>
        <end position="54"/>
    </location>
</feature>
<proteinExistence type="inferred from homology"/>
<dbReference type="EMBL" id="VXIT01000005">
    <property type="protein sequence ID" value="KAA6412740.1"/>
    <property type="molecule type" value="Genomic_DNA"/>
</dbReference>
<keyword evidence="5 10" id="KW-0999">Mitochondrion inner membrane</keyword>
<keyword evidence="9 10" id="KW-0456">Lyase</keyword>
<dbReference type="PROSITE" id="PS00822">
    <property type="entry name" value="CYTO_HEME_LYASE_2"/>
    <property type="match status" value="1"/>
</dbReference>
<comment type="caution">
    <text evidence="12">The sequence shown here is derived from an EMBL/GenBank/DDBJ whole genome shotgun (WGS) entry which is preliminary data.</text>
</comment>
<dbReference type="InterPro" id="IPR000511">
    <property type="entry name" value="Holocyt_c/c1_synthase"/>
</dbReference>
<dbReference type="Proteomes" id="UP000324767">
    <property type="component" value="Unassembled WGS sequence"/>
</dbReference>
<keyword evidence="4 10" id="KW-0479">Metal-binding</keyword>
<comment type="catalytic activity">
    <reaction evidence="10">
        <text>holo-[cytochrome c] = apo-[cytochrome c] + heme b</text>
        <dbReference type="Rhea" id="RHEA:22648"/>
        <dbReference type="Rhea" id="RHEA-COMP:10725"/>
        <dbReference type="Rhea" id="RHEA-COMP:10726"/>
        <dbReference type="ChEBI" id="CHEBI:29950"/>
        <dbReference type="ChEBI" id="CHEBI:60344"/>
        <dbReference type="ChEBI" id="CHEBI:83739"/>
        <dbReference type="EC" id="4.4.1.17"/>
    </reaction>
</comment>
<dbReference type="GO" id="GO:0005743">
    <property type="term" value="C:mitochondrial inner membrane"/>
    <property type="evidence" value="ECO:0007669"/>
    <property type="project" value="UniProtKB-SubCell"/>
</dbReference>
<dbReference type="Pfam" id="PF01265">
    <property type="entry name" value="Cyto_heme_lyase"/>
    <property type="match status" value="1"/>
</dbReference>
<evidence type="ECO:0000313" key="12">
    <source>
        <dbReference type="EMBL" id="KAA6412740.1"/>
    </source>
</evidence>
<comment type="subcellular location">
    <subcellularLocation>
        <location evidence="1 10">Mitochondrion inner membrane</location>
    </subcellularLocation>
</comment>
<name>A0A5M8PT22_9LECA</name>
<dbReference type="AlphaFoldDB" id="A0A5M8PT22"/>
<keyword evidence="7 10" id="KW-0496">Mitochondrion</keyword>
<dbReference type="PANTHER" id="PTHR12743:SF3">
    <property type="entry name" value="HOLOCYTOCHROME-C SYNTHASE"/>
    <property type="match status" value="1"/>
</dbReference>
<evidence type="ECO:0000256" key="6">
    <source>
        <dbReference type="ARBA" id="ARBA00023004"/>
    </source>
</evidence>
<evidence type="ECO:0000256" key="7">
    <source>
        <dbReference type="ARBA" id="ARBA00023128"/>
    </source>
</evidence>
<reference evidence="12 13" key="1">
    <citation type="submission" date="2019-09" db="EMBL/GenBank/DDBJ databases">
        <title>The hologenome of the rock-dwelling lichen Lasallia pustulata.</title>
        <authorList>
            <person name="Greshake Tzovaras B."/>
            <person name="Segers F."/>
            <person name="Bicker A."/>
            <person name="Dal Grande F."/>
            <person name="Otte J."/>
            <person name="Hankeln T."/>
            <person name="Schmitt I."/>
            <person name="Ebersberger I."/>
        </authorList>
    </citation>
    <scope>NUCLEOTIDE SEQUENCE [LARGE SCALE GENOMIC DNA]</scope>
    <source>
        <strain evidence="12">A1-1</strain>
    </source>
</reference>
<dbReference type="EC" id="4.4.1.17" evidence="10"/>
<evidence type="ECO:0000256" key="8">
    <source>
        <dbReference type="ARBA" id="ARBA00023136"/>
    </source>
</evidence>
<feature type="compositionally biased region" description="Pro residues" evidence="11">
    <location>
        <begin position="16"/>
        <end position="31"/>
    </location>
</feature>
<sequence length="317" mass="34985">MGWFWADTAPVSRPLAPHPLPDTNAIPPPGCPMHKASSPPSTSFPPQNTSSPPSDGSCPAAGSNGPATSSPPPRSTLSKLNPLNYMPSNISQSRADNQTVHLPLERTTSSIPRGDADSNWEYPSPQQMYNAMLRKGYTDTPQDAVESMVAVHNFLNEGAWAEIVEWERRFARGLGRGWQECRRGEERSSAASRTTADNKDVTPPRLVRFMGRPNDMTPKARVVQMMGWIYPAKFGGEPPFDRHDWYVQRQTPGASPREVRYVIDYYSGPPEPTGEPVFYLDVRPAVDRPGAAIERMMRWGGGVWHRASGAEARVGTS</sequence>
<organism evidence="12 13">
    <name type="scientific">Lasallia pustulata</name>
    <dbReference type="NCBI Taxonomy" id="136370"/>
    <lineage>
        <taxon>Eukaryota</taxon>
        <taxon>Fungi</taxon>
        <taxon>Dikarya</taxon>
        <taxon>Ascomycota</taxon>
        <taxon>Pezizomycotina</taxon>
        <taxon>Lecanoromycetes</taxon>
        <taxon>OSLEUM clade</taxon>
        <taxon>Umbilicariomycetidae</taxon>
        <taxon>Umbilicariales</taxon>
        <taxon>Umbilicariaceae</taxon>
        <taxon>Lasallia</taxon>
    </lineage>
</organism>
<protein>
    <recommendedName>
        <fullName evidence="10">Holocytochrome c-type synthase</fullName>
        <ecNumber evidence="10">4.4.1.17</ecNumber>
    </recommendedName>
</protein>
<dbReference type="GO" id="GO:0046872">
    <property type="term" value="F:metal ion binding"/>
    <property type="evidence" value="ECO:0007669"/>
    <property type="project" value="UniProtKB-KW"/>
</dbReference>
<comment type="function">
    <text evidence="10">Lyase that catalyzes the covalent linking of the heme group to the cytochrome C apoprotein to produce the mature functional cytochrome.</text>
</comment>